<dbReference type="InterPro" id="IPR001387">
    <property type="entry name" value="Cro/C1-type_HTH"/>
</dbReference>
<dbReference type="Proteomes" id="UP000198771">
    <property type="component" value="Unassembled WGS sequence"/>
</dbReference>
<dbReference type="GO" id="GO:0005829">
    <property type="term" value="C:cytosol"/>
    <property type="evidence" value="ECO:0007669"/>
    <property type="project" value="TreeGrafter"/>
</dbReference>
<proteinExistence type="predicted"/>
<keyword evidence="1" id="KW-0238">DNA-binding</keyword>
<gene>
    <name evidence="3" type="ORF">SAMN05660653_00974</name>
</gene>
<evidence type="ECO:0000313" key="4">
    <source>
        <dbReference type="Proteomes" id="UP000198771"/>
    </source>
</evidence>
<dbReference type="InterPro" id="IPR013096">
    <property type="entry name" value="Cupin_2"/>
</dbReference>
<dbReference type="AlphaFoldDB" id="A0A1G6BIQ7"/>
<name>A0A1G6BIQ7_9BACT</name>
<dbReference type="Gene3D" id="1.10.260.40">
    <property type="entry name" value="lambda repressor-like DNA-binding domains"/>
    <property type="match status" value="1"/>
</dbReference>
<sequence length="193" mass="21444">MSQPMPPSSLEDPPYTHIAPRLRGLREALDLSVEEMAAKIESTSDKVALYESGTVEIPVGHLFQIARACGVDLTVLLSGGEAHLHNHALVRRGKGMSVDRRKDYTYKSLAFSFTGRRMEPFLVTVPPKTEDELTFTEHAGQEFIHMISGKLELRLGDQILILEPGDSLYFTSRTPHALRGLDQAEATFLDVII</sequence>
<dbReference type="PROSITE" id="PS50943">
    <property type="entry name" value="HTH_CROC1"/>
    <property type="match status" value="1"/>
</dbReference>
<dbReference type="GO" id="GO:0003700">
    <property type="term" value="F:DNA-binding transcription factor activity"/>
    <property type="evidence" value="ECO:0007669"/>
    <property type="project" value="TreeGrafter"/>
</dbReference>
<protein>
    <submittedName>
        <fullName evidence="3">Transcriptional regulator, XRE family with cupin sensor</fullName>
    </submittedName>
</protein>
<evidence type="ECO:0000313" key="3">
    <source>
        <dbReference type="EMBL" id="SDB20510.1"/>
    </source>
</evidence>
<dbReference type="InterPro" id="IPR010982">
    <property type="entry name" value="Lambda_DNA-bd_dom_sf"/>
</dbReference>
<dbReference type="RefSeq" id="WP_244148648.1">
    <property type="nucleotide sequence ID" value="NZ_FMXO01000005.1"/>
</dbReference>
<dbReference type="Pfam" id="PF13560">
    <property type="entry name" value="HTH_31"/>
    <property type="match status" value="1"/>
</dbReference>
<dbReference type="PANTHER" id="PTHR46797:SF19">
    <property type="entry name" value="BLL2473 PROTEIN"/>
    <property type="match status" value="1"/>
</dbReference>
<dbReference type="InterPro" id="IPR050807">
    <property type="entry name" value="TransReg_Diox_bact_type"/>
</dbReference>
<evidence type="ECO:0000256" key="1">
    <source>
        <dbReference type="ARBA" id="ARBA00023125"/>
    </source>
</evidence>
<dbReference type="EMBL" id="FMXO01000005">
    <property type="protein sequence ID" value="SDB20510.1"/>
    <property type="molecule type" value="Genomic_DNA"/>
</dbReference>
<dbReference type="Gene3D" id="2.60.120.10">
    <property type="entry name" value="Jelly Rolls"/>
    <property type="match status" value="1"/>
</dbReference>
<dbReference type="InterPro" id="IPR011051">
    <property type="entry name" value="RmlC_Cupin_sf"/>
</dbReference>
<dbReference type="STRING" id="617002.SAMN05660653_00974"/>
<dbReference type="GO" id="GO:0003677">
    <property type="term" value="F:DNA binding"/>
    <property type="evidence" value="ECO:0007669"/>
    <property type="project" value="UniProtKB-KW"/>
</dbReference>
<dbReference type="SUPFAM" id="SSF47413">
    <property type="entry name" value="lambda repressor-like DNA-binding domains"/>
    <property type="match status" value="1"/>
</dbReference>
<reference evidence="3 4" key="1">
    <citation type="submission" date="2016-10" db="EMBL/GenBank/DDBJ databases">
        <authorList>
            <person name="de Groot N.N."/>
        </authorList>
    </citation>
    <scope>NUCLEOTIDE SEQUENCE [LARGE SCALE GENOMIC DNA]</scope>
    <source>
        <strain evidence="3 4">ASO4-2</strain>
    </source>
</reference>
<dbReference type="CDD" id="cd00093">
    <property type="entry name" value="HTH_XRE"/>
    <property type="match status" value="1"/>
</dbReference>
<evidence type="ECO:0000259" key="2">
    <source>
        <dbReference type="PROSITE" id="PS50943"/>
    </source>
</evidence>
<keyword evidence="4" id="KW-1185">Reference proteome</keyword>
<dbReference type="Pfam" id="PF07883">
    <property type="entry name" value="Cupin_2"/>
    <property type="match status" value="1"/>
</dbReference>
<dbReference type="SUPFAM" id="SSF51182">
    <property type="entry name" value="RmlC-like cupins"/>
    <property type="match status" value="1"/>
</dbReference>
<organism evidence="3 4">
    <name type="scientific">Desulfonatronum thiosulfatophilum</name>
    <dbReference type="NCBI Taxonomy" id="617002"/>
    <lineage>
        <taxon>Bacteria</taxon>
        <taxon>Pseudomonadati</taxon>
        <taxon>Thermodesulfobacteriota</taxon>
        <taxon>Desulfovibrionia</taxon>
        <taxon>Desulfovibrionales</taxon>
        <taxon>Desulfonatronaceae</taxon>
        <taxon>Desulfonatronum</taxon>
    </lineage>
</organism>
<dbReference type="InterPro" id="IPR014710">
    <property type="entry name" value="RmlC-like_jellyroll"/>
</dbReference>
<accession>A0A1G6BIQ7</accession>
<feature type="domain" description="HTH cro/C1-type" evidence="2">
    <location>
        <begin position="22"/>
        <end position="76"/>
    </location>
</feature>
<dbReference type="SMART" id="SM00530">
    <property type="entry name" value="HTH_XRE"/>
    <property type="match status" value="1"/>
</dbReference>
<dbReference type="CDD" id="cd02209">
    <property type="entry name" value="cupin_XRE_C"/>
    <property type="match status" value="1"/>
</dbReference>
<dbReference type="PANTHER" id="PTHR46797">
    <property type="entry name" value="HTH-TYPE TRANSCRIPTIONAL REGULATOR"/>
    <property type="match status" value="1"/>
</dbReference>